<evidence type="ECO:0000313" key="2">
    <source>
        <dbReference type="Proteomes" id="UP001301958"/>
    </source>
</evidence>
<dbReference type="Proteomes" id="UP001301958">
    <property type="component" value="Unassembled WGS sequence"/>
</dbReference>
<gene>
    <name evidence="1" type="ORF">QBC38DRAFT_329441</name>
</gene>
<reference evidence="1" key="2">
    <citation type="submission" date="2023-05" db="EMBL/GenBank/DDBJ databases">
        <authorList>
            <consortium name="Lawrence Berkeley National Laboratory"/>
            <person name="Steindorff A."/>
            <person name="Hensen N."/>
            <person name="Bonometti L."/>
            <person name="Westerberg I."/>
            <person name="Brannstrom I.O."/>
            <person name="Guillou S."/>
            <person name="Cros-Aarteil S."/>
            <person name="Calhoun S."/>
            <person name="Haridas S."/>
            <person name="Kuo A."/>
            <person name="Mondo S."/>
            <person name="Pangilinan J."/>
            <person name="Riley R."/>
            <person name="Labutti K."/>
            <person name="Andreopoulos B."/>
            <person name="Lipzen A."/>
            <person name="Chen C."/>
            <person name="Yanf M."/>
            <person name="Daum C."/>
            <person name="Ng V."/>
            <person name="Clum A."/>
            <person name="Ohm R."/>
            <person name="Martin F."/>
            <person name="Silar P."/>
            <person name="Natvig D."/>
            <person name="Lalanne C."/>
            <person name="Gautier V."/>
            <person name="Ament-Velasquez S.L."/>
            <person name="Kruys A."/>
            <person name="Hutchinson M.I."/>
            <person name="Powell A.J."/>
            <person name="Barry K."/>
            <person name="Miller A.N."/>
            <person name="Grigoriev I.V."/>
            <person name="Debuchy R."/>
            <person name="Gladieux P."/>
            <person name="Thoren M.H."/>
            <person name="Johannesson H."/>
        </authorList>
    </citation>
    <scope>NUCLEOTIDE SEQUENCE</scope>
    <source>
        <strain evidence="1">CBS 990.96</strain>
    </source>
</reference>
<organism evidence="1 2">
    <name type="scientific">Podospora fimiseda</name>
    <dbReference type="NCBI Taxonomy" id="252190"/>
    <lineage>
        <taxon>Eukaryota</taxon>
        <taxon>Fungi</taxon>
        <taxon>Dikarya</taxon>
        <taxon>Ascomycota</taxon>
        <taxon>Pezizomycotina</taxon>
        <taxon>Sordariomycetes</taxon>
        <taxon>Sordariomycetidae</taxon>
        <taxon>Sordariales</taxon>
        <taxon>Podosporaceae</taxon>
        <taxon>Podospora</taxon>
    </lineage>
</organism>
<keyword evidence="2" id="KW-1185">Reference proteome</keyword>
<name>A0AAN7BFR5_9PEZI</name>
<dbReference type="EMBL" id="MU865475">
    <property type="protein sequence ID" value="KAK4222384.1"/>
    <property type="molecule type" value="Genomic_DNA"/>
</dbReference>
<sequence length="240" mass="26307">PESLYHTTLSITSHYHSSSGGSTRSSYILGTHTDLPSARSFALSCLESSLNYHPSDFQTFTTRLSYSPSPDSDDEDSWPYGENSLVYAVTRSGQEFLVGLETKPNHSSLRSGGPDGTPLLPKTGSGCDHLHYVLQTTTYYDQATGSLTDPDRDAFQTTEIEGCYVPRSEALDAARAALKKAREKGMFAQYDERDDDDGIGEKTDGWPFGEDVVVHAVGEMGENYDVAVRTVPGTKRRKSK</sequence>
<dbReference type="AlphaFoldDB" id="A0AAN7BFR5"/>
<feature type="non-terminal residue" evidence="1">
    <location>
        <position position="1"/>
    </location>
</feature>
<comment type="caution">
    <text evidence="1">The sequence shown here is derived from an EMBL/GenBank/DDBJ whole genome shotgun (WGS) entry which is preliminary data.</text>
</comment>
<reference evidence="1" key="1">
    <citation type="journal article" date="2023" name="Mol. Phylogenet. Evol.">
        <title>Genome-scale phylogeny and comparative genomics of the fungal order Sordariales.</title>
        <authorList>
            <person name="Hensen N."/>
            <person name="Bonometti L."/>
            <person name="Westerberg I."/>
            <person name="Brannstrom I.O."/>
            <person name="Guillou S."/>
            <person name="Cros-Aarteil S."/>
            <person name="Calhoun S."/>
            <person name="Haridas S."/>
            <person name="Kuo A."/>
            <person name="Mondo S."/>
            <person name="Pangilinan J."/>
            <person name="Riley R."/>
            <person name="LaButti K."/>
            <person name="Andreopoulos B."/>
            <person name="Lipzen A."/>
            <person name="Chen C."/>
            <person name="Yan M."/>
            <person name="Daum C."/>
            <person name="Ng V."/>
            <person name="Clum A."/>
            <person name="Steindorff A."/>
            <person name="Ohm R.A."/>
            <person name="Martin F."/>
            <person name="Silar P."/>
            <person name="Natvig D.O."/>
            <person name="Lalanne C."/>
            <person name="Gautier V."/>
            <person name="Ament-Velasquez S.L."/>
            <person name="Kruys A."/>
            <person name="Hutchinson M.I."/>
            <person name="Powell A.J."/>
            <person name="Barry K."/>
            <person name="Miller A.N."/>
            <person name="Grigoriev I.V."/>
            <person name="Debuchy R."/>
            <person name="Gladieux P."/>
            <person name="Hiltunen Thoren M."/>
            <person name="Johannesson H."/>
        </authorList>
    </citation>
    <scope>NUCLEOTIDE SEQUENCE</scope>
    <source>
        <strain evidence="1">CBS 990.96</strain>
    </source>
</reference>
<feature type="non-terminal residue" evidence="1">
    <location>
        <position position="240"/>
    </location>
</feature>
<protein>
    <submittedName>
        <fullName evidence="1">Uncharacterized protein</fullName>
    </submittedName>
</protein>
<evidence type="ECO:0000313" key="1">
    <source>
        <dbReference type="EMBL" id="KAK4222384.1"/>
    </source>
</evidence>
<accession>A0AAN7BFR5</accession>
<proteinExistence type="predicted"/>